<gene>
    <name evidence="1" type="ORF">QE152_g13484</name>
</gene>
<accession>A0AAW1L9V1</accession>
<dbReference type="Proteomes" id="UP001458880">
    <property type="component" value="Unassembled WGS sequence"/>
</dbReference>
<name>A0AAW1L9V1_POPJA</name>
<evidence type="ECO:0000313" key="2">
    <source>
        <dbReference type="Proteomes" id="UP001458880"/>
    </source>
</evidence>
<sequence length="127" mass="15071">MSDFEEDDIYFESDTSEEDALELLIGKSRVKNENFLGEIVPHYDDETFFQHFRIKREHMNYLAQQYENSNYFSSQTGQHGKIAALNQILIYTWCDRWLSCTDRQTKRRCRIIHKSQGLLFNTDASGM</sequence>
<dbReference type="AlphaFoldDB" id="A0AAW1L9V1"/>
<dbReference type="EMBL" id="JASPKY010000129">
    <property type="protein sequence ID" value="KAK9731685.1"/>
    <property type="molecule type" value="Genomic_DNA"/>
</dbReference>
<protein>
    <submittedName>
        <fullName evidence="1">Uncharacterized protein</fullName>
    </submittedName>
</protein>
<reference evidence="1 2" key="1">
    <citation type="journal article" date="2024" name="BMC Genomics">
        <title>De novo assembly and annotation of Popillia japonica's genome with initial clues to its potential as an invasive pest.</title>
        <authorList>
            <person name="Cucini C."/>
            <person name="Boschi S."/>
            <person name="Funari R."/>
            <person name="Cardaioli E."/>
            <person name="Iannotti N."/>
            <person name="Marturano G."/>
            <person name="Paoli F."/>
            <person name="Bruttini M."/>
            <person name="Carapelli A."/>
            <person name="Frati F."/>
            <person name="Nardi F."/>
        </authorList>
    </citation>
    <scope>NUCLEOTIDE SEQUENCE [LARGE SCALE GENOMIC DNA]</scope>
    <source>
        <strain evidence="1">DMR45628</strain>
    </source>
</reference>
<keyword evidence="2" id="KW-1185">Reference proteome</keyword>
<comment type="caution">
    <text evidence="1">The sequence shown here is derived from an EMBL/GenBank/DDBJ whole genome shotgun (WGS) entry which is preliminary data.</text>
</comment>
<proteinExistence type="predicted"/>
<evidence type="ECO:0000313" key="1">
    <source>
        <dbReference type="EMBL" id="KAK9731685.1"/>
    </source>
</evidence>
<organism evidence="1 2">
    <name type="scientific">Popillia japonica</name>
    <name type="common">Japanese beetle</name>
    <dbReference type="NCBI Taxonomy" id="7064"/>
    <lineage>
        <taxon>Eukaryota</taxon>
        <taxon>Metazoa</taxon>
        <taxon>Ecdysozoa</taxon>
        <taxon>Arthropoda</taxon>
        <taxon>Hexapoda</taxon>
        <taxon>Insecta</taxon>
        <taxon>Pterygota</taxon>
        <taxon>Neoptera</taxon>
        <taxon>Endopterygota</taxon>
        <taxon>Coleoptera</taxon>
        <taxon>Polyphaga</taxon>
        <taxon>Scarabaeiformia</taxon>
        <taxon>Scarabaeidae</taxon>
        <taxon>Rutelinae</taxon>
        <taxon>Popillia</taxon>
    </lineage>
</organism>